<evidence type="ECO:0008006" key="3">
    <source>
        <dbReference type="Google" id="ProtNLM"/>
    </source>
</evidence>
<gene>
    <name evidence="1" type="ORF">B0T10DRAFT_416376</name>
</gene>
<sequence length="595" mass="67128">MESTIIAEISRMDLQDLSPPPVASVTNVKHLSSYNWIEGHTSTIVVPGSPPLWSAPKGSRQLNKDSGLFYIDQNGARHPDSPLEPLFRALYIMNPSFDIRSVDIITDRNNIRKLLSFVNPNLTPNQIETFAMGIEVTRKTAIFCREEPATTRFIGPHEFRGYGHEFEKAYTTSQIRGSTGNHGIISYQFGGLKFIVRHEIDAYVAADTTSFSSNKAEDDPLSGIMGTLSLFSASNPLEATSTTSKLIVKEEGRMVPLESVLEIKTRTSNKPLQIQEVAPQLWVSQTSKLVRAYHNRGRFQEPIVEDVGAHIKKWEELNQRDLKRLAALIGKIITVVKTAGGNATVRYDGGNKLVVCKAEKKKMLPNFMYSKWAGMSESGAALTADHDTEAERFIQVADQVETRAAEKYLAGNKGKYEIHGDVPYSDVISFGVDNGFRQFFRRMPTQLSQYRVLCDSLDSLAIDVTEGRNIRGIMEDMRKGKGDWDPEERREIEGQKSLARDSAFRLLYMFLKSDTRDSNAAYNAALFVVSHGRIFKYKTRKMVREAFEERFRLSEKQRKGLDKWPVKKSFSAGSQEDDATTEVEEDMYFDSDISF</sequence>
<comment type="caution">
    <text evidence="1">The sequence shown here is derived from an EMBL/GenBank/DDBJ whole genome shotgun (WGS) entry which is preliminary data.</text>
</comment>
<protein>
    <recommendedName>
        <fullName evidence="3">Geranylgeranyl pyrophosphate synthetase</fullName>
    </recommendedName>
</protein>
<dbReference type="PANTHER" id="PTHR35179">
    <property type="entry name" value="PROTEIN CBG02620"/>
    <property type="match status" value="1"/>
</dbReference>
<proteinExistence type="predicted"/>
<evidence type="ECO:0000313" key="1">
    <source>
        <dbReference type="EMBL" id="KAH6873603.1"/>
    </source>
</evidence>
<accession>A0A9P8VTN8</accession>
<reference evidence="1 2" key="1">
    <citation type="journal article" date="2021" name="Nat. Commun.">
        <title>Genetic determinants of endophytism in the Arabidopsis root mycobiome.</title>
        <authorList>
            <person name="Mesny F."/>
            <person name="Miyauchi S."/>
            <person name="Thiergart T."/>
            <person name="Pickel B."/>
            <person name="Atanasova L."/>
            <person name="Karlsson M."/>
            <person name="Huettel B."/>
            <person name="Barry K.W."/>
            <person name="Haridas S."/>
            <person name="Chen C."/>
            <person name="Bauer D."/>
            <person name="Andreopoulos W."/>
            <person name="Pangilinan J."/>
            <person name="LaButti K."/>
            <person name="Riley R."/>
            <person name="Lipzen A."/>
            <person name="Clum A."/>
            <person name="Drula E."/>
            <person name="Henrissat B."/>
            <person name="Kohler A."/>
            <person name="Grigoriev I.V."/>
            <person name="Martin F.M."/>
            <person name="Hacquard S."/>
        </authorList>
    </citation>
    <scope>NUCLEOTIDE SEQUENCE [LARGE SCALE GENOMIC DNA]</scope>
    <source>
        <strain evidence="1 2">MPI-CAGE-CH-0241</strain>
    </source>
</reference>
<organism evidence="1 2">
    <name type="scientific">Thelonectria olida</name>
    <dbReference type="NCBI Taxonomy" id="1576542"/>
    <lineage>
        <taxon>Eukaryota</taxon>
        <taxon>Fungi</taxon>
        <taxon>Dikarya</taxon>
        <taxon>Ascomycota</taxon>
        <taxon>Pezizomycotina</taxon>
        <taxon>Sordariomycetes</taxon>
        <taxon>Hypocreomycetidae</taxon>
        <taxon>Hypocreales</taxon>
        <taxon>Nectriaceae</taxon>
        <taxon>Thelonectria</taxon>
    </lineage>
</organism>
<dbReference type="EMBL" id="JAGPYM010000045">
    <property type="protein sequence ID" value="KAH6873603.1"/>
    <property type="molecule type" value="Genomic_DNA"/>
</dbReference>
<dbReference type="OrthoDB" id="420564at2759"/>
<dbReference type="AlphaFoldDB" id="A0A9P8VTN8"/>
<evidence type="ECO:0000313" key="2">
    <source>
        <dbReference type="Proteomes" id="UP000777438"/>
    </source>
</evidence>
<name>A0A9P8VTN8_9HYPO</name>
<dbReference type="Proteomes" id="UP000777438">
    <property type="component" value="Unassembled WGS sequence"/>
</dbReference>
<keyword evidence="2" id="KW-1185">Reference proteome</keyword>
<dbReference type="PANTHER" id="PTHR35179:SF2">
    <property type="entry name" value="START DOMAIN-CONTAINING PROTEIN"/>
    <property type="match status" value="1"/>
</dbReference>